<dbReference type="InterPro" id="IPR000182">
    <property type="entry name" value="GNAT_dom"/>
</dbReference>
<keyword evidence="3" id="KW-1185">Reference proteome</keyword>
<dbReference type="Proteomes" id="UP001151699">
    <property type="component" value="Unassembled WGS sequence"/>
</dbReference>
<dbReference type="AlphaFoldDB" id="A0A9Q0MJV4"/>
<reference evidence="2" key="1">
    <citation type="submission" date="2022-07" db="EMBL/GenBank/DDBJ databases">
        <authorList>
            <person name="Trinca V."/>
            <person name="Uliana J.V.C."/>
            <person name="Torres T.T."/>
            <person name="Ward R.J."/>
            <person name="Monesi N."/>
        </authorList>
    </citation>
    <scope>NUCLEOTIDE SEQUENCE</scope>
    <source>
        <strain evidence="2">HSMRA1968</strain>
        <tissue evidence="2">Whole embryos</tissue>
    </source>
</reference>
<dbReference type="Pfam" id="PF13508">
    <property type="entry name" value="Acetyltransf_7"/>
    <property type="match status" value="1"/>
</dbReference>
<protein>
    <recommendedName>
        <fullName evidence="1">N-acetyltransferase domain-containing protein</fullName>
    </recommendedName>
</protein>
<feature type="domain" description="N-acetyltransferase" evidence="1">
    <location>
        <begin position="88"/>
        <end position="232"/>
    </location>
</feature>
<organism evidence="2 3">
    <name type="scientific">Pseudolycoriella hygida</name>
    <dbReference type="NCBI Taxonomy" id="35572"/>
    <lineage>
        <taxon>Eukaryota</taxon>
        <taxon>Metazoa</taxon>
        <taxon>Ecdysozoa</taxon>
        <taxon>Arthropoda</taxon>
        <taxon>Hexapoda</taxon>
        <taxon>Insecta</taxon>
        <taxon>Pterygota</taxon>
        <taxon>Neoptera</taxon>
        <taxon>Endopterygota</taxon>
        <taxon>Diptera</taxon>
        <taxon>Nematocera</taxon>
        <taxon>Sciaroidea</taxon>
        <taxon>Sciaridae</taxon>
        <taxon>Pseudolycoriella</taxon>
    </lineage>
</organism>
<proteinExistence type="predicted"/>
<dbReference type="GO" id="GO:0008080">
    <property type="term" value="F:N-acetyltransferase activity"/>
    <property type="evidence" value="ECO:0007669"/>
    <property type="project" value="TreeGrafter"/>
</dbReference>
<name>A0A9Q0MJV4_9DIPT</name>
<dbReference type="Gene3D" id="3.40.630.30">
    <property type="match status" value="1"/>
</dbReference>
<dbReference type="SUPFAM" id="SSF55729">
    <property type="entry name" value="Acyl-CoA N-acyltransferases (Nat)"/>
    <property type="match status" value="1"/>
</dbReference>
<evidence type="ECO:0000259" key="1">
    <source>
        <dbReference type="PROSITE" id="PS51186"/>
    </source>
</evidence>
<gene>
    <name evidence="2" type="ORF">Bhyg_17573</name>
</gene>
<dbReference type="OrthoDB" id="7782438at2759"/>
<dbReference type="PANTHER" id="PTHR20905">
    <property type="entry name" value="N-ACETYLTRANSFERASE-RELATED"/>
    <property type="match status" value="1"/>
</dbReference>
<dbReference type="PROSITE" id="PS51186">
    <property type="entry name" value="GNAT"/>
    <property type="match status" value="1"/>
</dbReference>
<evidence type="ECO:0000313" key="3">
    <source>
        <dbReference type="Proteomes" id="UP001151699"/>
    </source>
</evidence>
<dbReference type="CDD" id="cd04301">
    <property type="entry name" value="NAT_SF"/>
    <property type="match status" value="1"/>
</dbReference>
<dbReference type="InterPro" id="IPR016181">
    <property type="entry name" value="Acyl_CoA_acyltransferase"/>
</dbReference>
<dbReference type="PANTHER" id="PTHR20905:SF32">
    <property type="entry name" value="ARYLALKYLAMINE N-ACETYLTRANSFERASE-LIKE 7, ISOFORM A"/>
    <property type="match status" value="1"/>
</dbReference>
<comment type="caution">
    <text evidence="2">The sequence shown here is derived from an EMBL/GenBank/DDBJ whole genome shotgun (WGS) entry which is preliminary data.</text>
</comment>
<evidence type="ECO:0000313" key="2">
    <source>
        <dbReference type="EMBL" id="KAJ6629960.1"/>
    </source>
</evidence>
<sequence>MFPTFRRSDDVPFPNVWLTFEAPDENGELVKYRIQDLPKSRVNDALEHMLTYFVPDENVCRARNMANDVTALRDLKHIYGEAIRHHKLSLVCFKEGSDEIIALNILFIEERNAEMYWDEYKNEDVKDMDLVAVYVLEQFDVFEHYQVDRYMSAYGLSVLPNYRRRGIGLKMLEARKYLGKACGIKLTSNIFSSAASQKLAEKAGFEKNFGLSFGELAKINPHYAFDIGNDDVMYSIYSMRI</sequence>
<accession>A0A9Q0MJV4</accession>
<dbReference type="EMBL" id="WJQU01002825">
    <property type="protein sequence ID" value="KAJ6629960.1"/>
    <property type="molecule type" value="Genomic_DNA"/>
</dbReference>